<dbReference type="PANTHER" id="PTHR32089">
    <property type="entry name" value="METHYL-ACCEPTING CHEMOTAXIS PROTEIN MCPB"/>
    <property type="match status" value="1"/>
</dbReference>
<evidence type="ECO:0000256" key="4">
    <source>
        <dbReference type="PROSITE-ProRule" id="PRU00284"/>
    </source>
</evidence>
<keyword evidence="2 4" id="KW-0807">Transducer</keyword>
<dbReference type="GO" id="GO:0016020">
    <property type="term" value="C:membrane"/>
    <property type="evidence" value="ECO:0007669"/>
    <property type="project" value="UniProtKB-SubCell"/>
</dbReference>
<dbReference type="EMBL" id="AEIU01000002">
    <property type="protein sequence ID" value="EFP98568.1"/>
    <property type="molecule type" value="Genomic_DNA"/>
</dbReference>
<dbReference type="SUPFAM" id="SSF58104">
    <property type="entry name" value="Methyl-accepting chemotaxis protein (MCP) signaling domain"/>
    <property type="match status" value="1"/>
</dbReference>
<dbReference type="GO" id="GO:0006935">
    <property type="term" value="P:chemotaxis"/>
    <property type="evidence" value="ECO:0007669"/>
    <property type="project" value="UniProtKB-ARBA"/>
</dbReference>
<dbReference type="GO" id="GO:0007165">
    <property type="term" value="P:signal transduction"/>
    <property type="evidence" value="ECO:0007669"/>
    <property type="project" value="UniProtKB-KW"/>
</dbReference>
<comment type="subcellular location">
    <subcellularLocation>
        <location evidence="1">Membrane</location>
    </subcellularLocation>
</comment>
<dbReference type="InterPro" id="IPR004089">
    <property type="entry name" value="MCPsignal_dom"/>
</dbReference>
<dbReference type="SMART" id="SM00304">
    <property type="entry name" value="HAMP"/>
    <property type="match status" value="1"/>
</dbReference>
<evidence type="ECO:0000256" key="5">
    <source>
        <dbReference type="SAM" id="Phobius"/>
    </source>
</evidence>
<feature type="transmembrane region" description="Helical" evidence="5">
    <location>
        <begin position="355"/>
        <end position="377"/>
    </location>
</feature>
<evidence type="ECO:0000256" key="1">
    <source>
        <dbReference type="ARBA" id="ARBA00004370"/>
    </source>
</evidence>
<dbReference type="eggNOG" id="COG0840">
    <property type="taxonomic scope" value="Bacteria"/>
</dbReference>
<dbReference type="PROSITE" id="PS50111">
    <property type="entry name" value="CHEMOTAXIS_TRANSDUC_2"/>
    <property type="match status" value="1"/>
</dbReference>
<dbReference type="Pfam" id="PF00672">
    <property type="entry name" value="HAMP"/>
    <property type="match status" value="1"/>
</dbReference>
<accession>E3BEF1</accession>
<dbReference type="Proteomes" id="UP000002943">
    <property type="component" value="Unassembled WGS sequence"/>
</dbReference>
<reference evidence="8 9" key="1">
    <citation type="journal article" date="2012" name="Int. J. Syst. Evol. Microbiol.">
        <title>Vibrio caribbeanicus sp. nov., isolated from the marine sponge Scleritoderma cyanea.</title>
        <authorList>
            <person name="Hoffmann M."/>
            <person name="Monday S.R."/>
            <person name="Allard M.W."/>
            <person name="Strain E.A."/>
            <person name="Whittaker P."/>
            <person name="Naum M."/>
            <person name="McCarthy P.J."/>
            <person name="Lopez J.V."/>
            <person name="Fischer M."/>
            <person name="Brown E.W."/>
        </authorList>
    </citation>
    <scope>NUCLEOTIDE SEQUENCE [LARGE SCALE GENOMIC DNA]</scope>
    <source>
        <strain evidence="8 9">ATCC BAA-2122</strain>
    </source>
</reference>
<dbReference type="STRING" id="796620.VIBC2010_08473"/>
<evidence type="ECO:0000259" key="7">
    <source>
        <dbReference type="PROSITE" id="PS50885"/>
    </source>
</evidence>
<dbReference type="CDD" id="cd12913">
    <property type="entry name" value="PDC1_MCP_like"/>
    <property type="match status" value="1"/>
</dbReference>
<protein>
    <submittedName>
        <fullName evidence="8">Methyl-accepting chemotaxis protein</fullName>
    </submittedName>
</protein>
<dbReference type="RefSeq" id="WP_009599240.1">
    <property type="nucleotide sequence ID" value="NZ_AEIU01000002.1"/>
</dbReference>
<proteinExistence type="inferred from homology"/>
<keyword evidence="5" id="KW-0472">Membrane</keyword>
<gene>
    <name evidence="8" type="ORF">VIBC2010_08473</name>
</gene>
<evidence type="ECO:0000259" key="6">
    <source>
        <dbReference type="PROSITE" id="PS50111"/>
    </source>
</evidence>
<name>E3BEF1_9VIBR</name>
<dbReference type="SMART" id="SM00283">
    <property type="entry name" value="MA"/>
    <property type="match status" value="1"/>
</dbReference>
<evidence type="ECO:0000256" key="3">
    <source>
        <dbReference type="ARBA" id="ARBA00029447"/>
    </source>
</evidence>
<dbReference type="PANTHER" id="PTHR32089:SF55">
    <property type="entry name" value="METHYL ACCEPTING SENSORY TRANSDUCER WITH CACHE_2 SMALL MOLECULE BINDING DOMAIN"/>
    <property type="match status" value="1"/>
</dbReference>
<feature type="domain" description="HAMP" evidence="7">
    <location>
        <begin position="374"/>
        <end position="428"/>
    </location>
</feature>
<evidence type="ECO:0000256" key="2">
    <source>
        <dbReference type="ARBA" id="ARBA00023224"/>
    </source>
</evidence>
<evidence type="ECO:0000313" key="9">
    <source>
        <dbReference type="Proteomes" id="UP000002943"/>
    </source>
</evidence>
<sequence length="705" mass="76498">MRTLSVQWKITLLAGFCLLVTSLSLIGFSIFNALSNQQQIKQQSTQSVIVKSEKIVETQALLSATEVSEYLSEALYRAEMLASSTLFQKNLSEENFGGSEELRTALDEMVRRSVIDFTSIQGAYLVFKPYMLDNEDSNYVDAEYVGSNEIGRFAPYWMIDGNGKDVIPNVLTESDLASIKNKERFDCPMVHRAPCITNPRTVAQQSGQFLASSISIPLLMDNSPIGFFGIDLRLDGLIEAVLNSDQQLFDGSGNVNLVSESGYLIASDNPSAQTGSLYQSSRLSSLSLQTLLAEQQVKSQWSSDGEWLSVFAPIKIANQTWGVLFEMPRSSVLADARALDQTISQQVETSVKTELLAGILLVLAGLATIAWSAARLVKPIRDVVFRLNDIASGEGDLTQRLEVKSQDEIGELAIGFNLFLGKLQSIIGDVVDTTLKIGTTSKQSRNAAQQTRASSDSQFREVDLVATASEEMTQTAGLVVQNAEVAVNAANKANEAAGEGQKVIEQSQQEMMKLVERMTAAVPVVEELASNNSNITEILTVIEGISEQTNLLALNAAIEAARAGEQGRGFAVVADEVRGLASRTQQSVGEIRQVIESVQKGTHDVVKAIEEGNHLANESSVHVENAALELRQIFTAISSINDMNSQIVKAAEEQQAVSAEVNLNVSNIRELSAQILSQAEGSESVSSTIGDLSLKQQQLVNQFRV</sequence>
<dbReference type="PROSITE" id="PS50885">
    <property type="entry name" value="HAMP"/>
    <property type="match status" value="1"/>
</dbReference>
<dbReference type="CDD" id="cd06225">
    <property type="entry name" value="HAMP"/>
    <property type="match status" value="1"/>
</dbReference>
<feature type="transmembrane region" description="Helical" evidence="5">
    <location>
        <begin position="12"/>
        <end position="34"/>
    </location>
</feature>
<comment type="similarity">
    <text evidence="3">Belongs to the methyl-accepting chemotaxis (MCP) protein family.</text>
</comment>
<evidence type="ECO:0000313" key="8">
    <source>
        <dbReference type="EMBL" id="EFP98568.1"/>
    </source>
</evidence>
<dbReference type="Gene3D" id="3.30.450.20">
    <property type="entry name" value="PAS domain"/>
    <property type="match status" value="2"/>
</dbReference>
<keyword evidence="9" id="KW-1185">Reference proteome</keyword>
<dbReference type="OrthoDB" id="2489132at2"/>
<keyword evidence="5" id="KW-1133">Transmembrane helix</keyword>
<dbReference type="CDD" id="cd11386">
    <property type="entry name" value="MCP_signal"/>
    <property type="match status" value="1"/>
</dbReference>
<dbReference type="InterPro" id="IPR003660">
    <property type="entry name" value="HAMP_dom"/>
</dbReference>
<keyword evidence="5" id="KW-0812">Transmembrane</keyword>
<feature type="domain" description="Methyl-accepting transducer" evidence="6">
    <location>
        <begin position="433"/>
        <end position="669"/>
    </location>
</feature>
<dbReference type="FunFam" id="1.10.287.950:FF:000001">
    <property type="entry name" value="Methyl-accepting chemotaxis sensory transducer"/>
    <property type="match status" value="1"/>
</dbReference>
<comment type="caution">
    <text evidence="8">The sequence shown here is derived from an EMBL/GenBank/DDBJ whole genome shotgun (WGS) entry which is preliminary data.</text>
</comment>
<dbReference type="Gene3D" id="1.10.287.950">
    <property type="entry name" value="Methyl-accepting chemotaxis protein"/>
    <property type="match status" value="1"/>
</dbReference>
<organism evidence="8 9">
    <name type="scientific">Vibrio caribbeanicus ATCC BAA-2122</name>
    <dbReference type="NCBI Taxonomy" id="796620"/>
    <lineage>
        <taxon>Bacteria</taxon>
        <taxon>Pseudomonadati</taxon>
        <taxon>Pseudomonadota</taxon>
        <taxon>Gammaproteobacteria</taxon>
        <taxon>Vibrionales</taxon>
        <taxon>Vibrionaceae</taxon>
        <taxon>Vibrio</taxon>
    </lineage>
</organism>
<dbReference type="AlphaFoldDB" id="E3BEF1"/>
<dbReference type="Pfam" id="PF00015">
    <property type="entry name" value="MCPsignal"/>
    <property type="match status" value="1"/>
</dbReference>